<evidence type="ECO:0000313" key="1">
    <source>
        <dbReference type="EMBL" id="BAU23150.1"/>
    </source>
</evidence>
<evidence type="ECO:0008006" key="3">
    <source>
        <dbReference type="Google" id="ProtNLM"/>
    </source>
</evidence>
<organism evidence="1 2">
    <name type="scientific">Caldimicrobium thiodismutans</name>
    <dbReference type="NCBI Taxonomy" id="1653476"/>
    <lineage>
        <taxon>Bacteria</taxon>
        <taxon>Pseudomonadati</taxon>
        <taxon>Thermodesulfobacteriota</taxon>
        <taxon>Thermodesulfobacteria</taxon>
        <taxon>Thermodesulfobacteriales</taxon>
        <taxon>Thermodesulfobacteriaceae</taxon>
        <taxon>Caldimicrobium</taxon>
    </lineage>
</organism>
<reference evidence="2" key="2">
    <citation type="journal article" date="2016" name="Int. J. Syst. Evol. Microbiol.">
        <title>Caldimicrobium thiodismutans sp. nov., a sulfur-disproportionating bacterium isolated from a hot spring.</title>
        <authorList>
            <person name="Kojima H."/>
            <person name="Umezawa K."/>
            <person name="Fukui M."/>
        </authorList>
    </citation>
    <scope>NUCLEOTIDE SEQUENCE [LARGE SCALE GENOMIC DNA]</scope>
    <source>
        <strain evidence="2">TF1</strain>
    </source>
</reference>
<dbReference type="Pfam" id="PF02620">
    <property type="entry name" value="YceD"/>
    <property type="match status" value="1"/>
</dbReference>
<dbReference type="InterPro" id="IPR003772">
    <property type="entry name" value="YceD"/>
</dbReference>
<dbReference type="PANTHER" id="PTHR34374:SF1">
    <property type="entry name" value="LARGE RIBOSOMAL RNA SUBUNIT ACCUMULATION PROTEIN YCED HOMOLOG 1, CHLOROPLASTIC"/>
    <property type="match status" value="1"/>
</dbReference>
<proteinExistence type="predicted"/>
<reference evidence="1 2" key="1">
    <citation type="journal article" date="2016" name="Int. J. Syst. Evol. Microbiol.">
        <title>Caldimicrobium thiodismutans sp. nov., a sulfur-disproportionating bacterium isolated from a hot spring, and emended description of the genus Caldimicrobium.</title>
        <authorList>
            <person name="Kojima H."/>
            <person name="Umezawa K."/>
            <person name="Fukui M."/>
        </authorList>
    </citation>
    <scope>NUCLEOTIDE SEQUENCE [LARGE SCALE GENOMIC DNA]</scope>
    <source>
        <strain evidence="1 2">TF1</strain>
    </source>
</reference>
<dbReference type="AlphaFoldDB" id="A0A0U5AX12"/>
<name>A0A0U5AX12_9BACT</name>
<accession>A0A0U5AX12</accession>
<dbReference type="EMBL" id="AP014945">
    <property type="protein sequence ID" value="BAU23150.1"/>
    <property type="molecule type" value="Genomic_DNA"/>
</dbReference>
<gene>
    <name evidence="1" type="ORF">THC_0759</name>
</gene>
<protein>
    <recommendedName>
        <fullName evidence="3">DUF177 domain-containing protein</fullName>
    </recommendedName>
</protein>
<dbReference type="PANTHER" id="PTHR34374">
    <property type="entry name" value="LARGE RIBOSOMAL RNA SUBUNIT ACCUMULATION PROTEIN YCED HOMOLOG 1, CHLOROPLASTIC"/>
    <property type="match status" value="1"/>
</dbReference>
<keyword evidence="2" id="KW-1185">Reference proteome</keyword>
<dbReference type="Proteomes" id="UP000068196">
    <property type="component" value="Chromosome"/>
</dbReference>
<dbReference type="KEGG" id="cthi:THC_0759"/>
<sequence>MQELKNLAQWGVNIDDIPAEGLWVEFEDLKELNADLKIVKPFSGYLKLQKMGIEVEIKGHLKGSLEMTCDRCLEPFEFSIDKDFEVLLIPKKTLDFEEERELTSDELEVSFYENSFISYSEILHEEIILSLPFRKLCQPDCKGICQICGTNLNQRVCKCSKIKKDSPFAILKELVNPADKNI</sequence>
<evidence type="ECO:0000313" key="2">
    <source>
        <dbReference type="Proteomes" id="UP000068196"/>
    </source>
</evidence>
<dbReference type="STRING" id="1653476.THC_0759"/>